<feature type="region of interest" description="Disordered" evidence="1">
    <location>
        <begin position="74"/>
        <end position="100"/>
    </location>
</feature>
<reference evidence="2 3" key="1">
    <citation type="journal article" date="2019" name="Nat. Microbiol.">
        <title>Mediterranean grassland soil C-N compound turnover is dependent on rainfall and depth, and is mediated by genomically divergent microorganisms.</title>
        <authorList>
            <person name="Diamond S."/>
            <person name="Andeer P.F."/>
            <person name="Li Z."/>
            <person name="Crits-Christoph A."/>
            <person name="Burstein D."/>
            <person name="Anantharaman K."/>
            <person name="Lane K.R."/>
            <person name="Thomas B.C."/>
            <person name="Pan C."/>
            <person name="Northen T.R."/>
            <person name="Banfield J.F."/>
        </authorList>
    </citation>
    <scope>NUCLEOTIDE SEQUENCE [LARGE SCALE GENOMIC DNA]</scope>
    <source>
        <strain evidence="2">WS_6</strain>
    </source>
</reference>
<dbReference type="InterPro" id="IPR029033">
    <property type="entry name" value="His_PPase_superfam"/>
</dbReference>
<dbReference type="Pfam" id="PF00300">
    <property type="entry name" value="His_Phos_1"/>
    <property type="match status" value="1"/>
</dbReference>
<evidence type="ECO:0000256" key="1">
    <source>
        <dbReference type="SAM" id="MobiDB-lite"/>
    </source>
</evidence>
<evidence type="ECO:0000313" key="2">
    <source>
        <dbReference type="EMBL" id="TMQ58449.1"/>
    </source>
</evidence>
<organism evidence="2 3">
    <name type="scientific">Eiseniibacteriota bacterium</name>
    <dbReference type="NCBI Taxonomy" id="2212470"/>
    <lineage>
        <taxon>Bacteria</taxon>
        <taxon>Candidatus Eiseniibacteriota</taxon>
    </lineage>
</organism>
<accession>A0A538T481</accession>
<protein>
    <recommendedName>
        <fullName evidence="4">Histidine phosphatase family protein</fullName>
    </recommendedName>
</protein>
<evidence type="ECO:0000313" key="3">
    <source>
        <dbReference type="Proteomes" id="UP000316852"/>
    </source>
</evidence>
<comment type="caution">
    <text evidence="2">The sequence shown here is derived from an EMBL/GenBank/DDBJ whole genome shotgun (WGS) entry which is preliminary data.</text>
</comment>
<dbReference type="Proteomes" id="UP000316852">
    <property type="component" value="Unassembled WGS sequence"/>
</dbReference>
<dbReference type="CDD" id="cd07067">
    <property type="entry name" value="HP_PGM_like"/>
    <property type="match status" value="1"/>
</dbReference>
<dbReference type="InterPro" id="IPR013078">
    <property type="entry name" value="His_Pase_superF_clade-1"/>
</dbReference>
<proteinExistence type="predicted"/>
<sequence length="402" mass="42776">MARADPAPPGDARIAPRARRGAALDDVALPDRAWGVRGGRSQGRAHEAVRRDRALVLALGGGCLHGDTGMARDRARARDRDPAAPVRADRGRRVQARDGASLSHDRIADLGIHRARRILHRAARALRGRAERARGNPGKDRMISIRTLAGTLAMYAALLGASPPAVADPAPTAPASAAPAPTRITPAAPGADSIPHVADSTLVRNLTRGGYIIFFRHAMTNWNERDGTEGDFSDRAKQRNLSEAGRTQAAHLGKAIAALKIPIERVLASPMWRCRDTAQLAFGAYDTTIMLFWKGPTFREARIKMLGTPPPAGKNLVLVGHQDQLIPIVPGLNRDQLKEGDALVFRPLGEQKYRVVTQITPADWARLAAIPAAPAASGSAPADSAPAPGQGGGSMPPESHHH</sequence>
<feature type="compositionally biased region" description="Basic and acidic residues" evidence="1">
    <location>
        <begin position="74"/>
        <end position="96"/>
    </location>
</feature>
<name>A0A538T481_UNCEI</name>
<gene>
    <name evidence="2" type="ORF">E6K76_08035</name>
</gene>
<feature type="region of interest" description="Disordered" evidence="1">
    <location>
        <begin position="1"/>
        <end position="20"/>
    </location>
</feature>
<dbReference type="Gene3D" id="3.40.50.1240">
    <property type="entry name" value="Phosphoglycerate mutase-like"/>
    <property type="match status" value="1"/>
</dbReference>
<feature type="compositionally biased region" description="Low complexity" evidence="1">
    <location>
        <begin position="1"/>
        <end position="15"/>
    </location>
</feature>
<dbReference type="AlphaFoldDB" id="A0A538T481"/>
<dbReference type="SUPFAM" id="SSF53254">
    <property type="entry name" value="Phosphoglycerate mutase-like"/>
    <property type="match status" value="1"/>
</dbReference>
<feature type="compositionally biased region" description="Low complexity" evidence="1">
    <location>
        <begin position="375"/>
        <end position="388"/>
    </location>
</feature>
<dbReference type="EMBL" id="VBOW01000035">
    <property type="protein sequence ID" value="TMQ58449.1"/>
    <property type="molecule type" value="Genomic_DNA"/>
</dbReference>
<evidence type="ECO:0008006" key="4">
    <source>
        <dbReference type="Google" id="ProtNLM"/>
    </source>
</evidence>
<feature type="region of interest" description="Disordered" evidence="1">
    <location>
        <begin position="375"/>
        <end position="402"/>
    </location>
</feature>